<dbReference type="InterPro" id="IPR036116">
    <property type="entry name" value="FN3_sf"/>
</dbReference>
<feature type="signal peptide" evidence="11">
    <location>
        <begin position="1"/>
        <end position="17"/>
    </location>
</feature>
<dbReference type="Proteomes" id="UP000765507">
    <property type="component" value="Unassembled WGS sequence"/>
</dbReference>
<evidence type="ECO:0000256" key="8">
    <source>
        <dbReference type="ARBA" id="ARBA00023157"/>
    </source>
</evidence>
<keyword evidence="8" id="KW-1015">Disulfide bond</keyword>
<dbReference type="CDD" id="cd00063">
    <property type="entry name" value="FN3"/>
    <property type="match status" value="4"/>
</dbReference>
<evidence type="ECO:0000256" key="6">
    <source>
        <dbReference type="ARBA" id="ARBA00022989"/>
    </source>
</evidence>
<evidence type="ECO:0000256" key="10">
    <source>
        <dbReference type="ARBA" id="ARBA00023180"/>
    </source>
</evidence>
<feature type="domain" description="Fibronectin type-III" evidence="12">
    <location>
        <begin position="285"/>
        <end position="386"/>
    </location>
</feature>
<feature type="chain" id="PRO_5035909050" evidence="11">
    <location>
        <begin position="18"/>
        <end position="824"/>
    </location>
</feature>
<keyword evidence="3" id="KW-0812">Transmembrane</keyword>
<dbReference type="GO" id="GO:0005886">
    <property type="term" value="C:plasma membrane"/>
    <property type="evidence" value="ECO:0007669"/>
    <property type="project" value="UniProtKB-ARBA"/>
</dbReference>
<feature type="domain" description="Fibronectin type-III" evidence="12">
    <location>
        <begin position="388"/>
        <end position="483"/>
    </location>
</feature>
<evidence type="ECO:0000256" key="11">
    <source>
        <dbReference type="SAM" id="SignalP"/>
    </source>
</evidence>
<evidence type="ECO:0000313" key="14">
    <source>
        <dbReference type="Proteomes" id="UP000765507"/>
    </source>
</evidence>
<keyword evidence="14" id="KW-1185">Reference proteome</keyword>
<dbReference type="GO" id="GO:0004896">
    <property type="term" value="F:cytokine receptor activity"/>
    <property type="evidence" value="ECO:0007669"/>
    <property type="project" value="InterPro"/>
</dbReference>
<gene>
    <name evidence="13" type="primary">IL12RB2</name>
    <name evidence="13" type="ORF">G0U57_002831</name>
</gene>
<keyword evidence="10" id="KW-0325">Glycoprotein</keyword>
<feature type="domain" description="Fibronectin type-III" evidence="12">
    <location>
        <begin position="193"/>
        <end position="284"/>
    </location>
</feature>
<dbReference type="PANTHER" id="PTHR48423:SF2">
    <property type="entry name" value="INTERLEUKIN-12 RECEPTOR SUBUNIT BETA-2"/>
    <property type="match status" value="1"/>
</dbReference>
<evidence type="ECO:0000256" key="4">
    <source>
        <dbReference type="ARBA" id="ARBA00022729"/>
    </source>
</evidence>
<dbReference type="PANTHER" id="PTHR48423">
    <property type="entry name" value="INTERLEUKIN-27 RECEPTOR SUBUNIT ALPHA"/>
    <property type="match status" value="1"/>
</dbReference>
<dbReference type="Gene3D" id="2.60.40.10">
    <property type="entry name" value="Immunoglobulins"/>
    <property type="match status" value="5"/>
</dbReference>
<dbReference type="PROSITE" id="PS50853">
    <property type="entry name" value="FN3"/>
    <property type="match status" value="4"/>
</dbReference>
<name>A0A8T1SNY6_CHESE</name>
<dbReference type="Pfam" id="PF00041">
    <property type="entry name" value="fn3"/>
    <property type="match status" value="3"/>
</dbReference>
<evidence type="ECO:0000256" key="9">
    <source>
        <dbReference type="ARBA" id="ARBA00023170"/>
    </source>
</evidence>
<dbReference type="InterPro" id="IPR013783">
    <property type="entry name" value="Ig-like_fold"/>
</dbReference>
<dbReference type="InterPro" id="IPR003961">
    <property type="entry name" value="FN3_dom"/>
</dbReference>
<dbReference type="AlphaFoldDB" id="A0A8T1SNY6"/>
<reference evidence="13 14" key="1">
    <citation type="journal article" date="2020" name="G3 (Bethesda)">
        <title>Draft Genome of the Common Snapping Turtle, Chelydra serpentina, a Model for Phenotypic Plasticity in Reptiles.</title>
        <authorList>
            <person name="Das D."/>
            <person name="Singh S.K."/>
            <person name="Bierstedt J."/>
            <person name="Erickson A."/>
            <person name="Galli G.L.J."/>
            <person name="Crossley D.A. 2nd"/>
            <person name="Rhen T."/>
        </authorList>
    </citation>
    <scope>NUCLEOTIDE SEQUENCE [LARGE SCALE GENOMIC DNA]</scope>
    <source>
        <strain evidence="13">KW</strain>
    </source>
</reference>
<keyword evidence="4 11" id="KW-0732">Signal</keyword>
<keyword evidence="9 13" id="KW-0675">Receptor</keyword>
<comment type="caution">
    <text evidence="13">The sequence shown here is derived from an EMBL/GenBank/DDBJ whole genome shotgun (WGS) entry which is preliminary data.</text>
</comment>
<keyword evidence="6" id="KW-1133">Transmembrane helix</keyword>
<organism evidence="13 14">
    <name type="scientific">Chelydra serpentina</name>
    <name type="common">Snapping turtle</name>
    <name type="synonym">Testudo serpentina</name>
    <dbReference type="NCBI Taxonomy" id="8475"/>
    <lineage>
        <taxon>Eukaryota</taxon>
        <taxon>Metazoa</taxon>
        <taxon>Chordata</taxon>
        <taxon>Craniata</taxon>
        <taxon>Vertebrata</taxon>
        <taxon>Euteleostomi</taxon>
        <taxon>Archelosauria</taxon>
        <taxon>Testudinata</taxon>
        <taxon>Testudines</taxon>
        <taxon>Cryptodira</taxon>
        <taxon>Durocryptodira</taxon>
        <taxon>Americhelydia</taxon>
        <taxon>Chelydroidea</taxon>
        <taxon>Chelydridae</taxon>
        <taxon>Chelydra</taxon>
    </lineage>
</organism>
<dbReference type="EMBL" id="JAHGAV010000135">
    <property type="protein sequence ID" value="KAG6930842.1"/>
    <property type="molecule type" value="Genomic_DNA"/>
</dbReference>
<keyword evidence="5" id="KW-0677">Repeat</keyword>
<evidence type="ECO:0000313" key="13">
    <source>
        <dbReference type="EMBL" id="KAG6930842.1"/>
    </source>
</evidence>
<dbReference type="InterPro" id="IPR052672">
    <property type="entry name" value="Type1_Cytokine_Rcpt_Type2"/>
</dbReference>
<comment type="subcellular location">
    <subcellularLocation>
        <location evidence="1">Membrane</location>
        <topology evidence="1">Single-pass type I membrane protein</topology>
    </subcellularLocation>
</comment>
<evidence type="ECO:0000256" key="1">
    <source>
        <dbReference type="ARBA" id="ARBA00004479"/>
    </source>
</evidence>
<proteinExistence type="inferred from homology"/>
<comment type="similarity">
    <text evidence="2">Belongs to the type I cytokine receptor family. Type 2 subfamily.</text>
</comment>
<evidence type="ECO:0000256" key="5">
    <source>
        <dbReference type="ARBA" id="ARBA00022737"/>
    </source>
</evidence>
<evidence type="ECO:0000259" key="12">
    <source>
        <dbReference type="PROSITE" id="PS50853"/>
    </source>
</evidence>
<keyword evidence="7" id="KW-0472">Membrane</keyword>
<evidence type="ECO:0000256" key="3">
    <source>
        <dbReference type="ARBA" id="ARBA00022692"/>
    </source>
</evidence>
<accession>A0A8T1SNY6</accession>
<protein>
    <submittedName>
        <fullName evidence="13">Interleukin 12 receptor subunit beta 2</fullName>
    </submittedName>
</protein>
<evidence type="ECO:0000256" key="2">
    <source>
        <dbReference type="ARBA" id="ARBA00008921"/>
    </source>
</evidence>
<feature type="domain" description="Fibronectin type-III" evidence="12">
    <location>
        <begin position="484"/>
        <end position="582"/>
    </location>
</feature>
<dbReference type="FunFam" id="2.60.40.10:FF:000789">
    <property type="entry name" value="Interleukin 12 receptor subunit beta 2"/>
    <property type="match status" value="1"/>
</dbReference>
<sequence>MFSTWLVHLAIWCLVQAVIENCRRGDMIASTDSVVLPGSNITLSCRLKQGEQCKELIFNHSEVVLAYGRHTFSCKCKSNGKIICGIDIYVGNPPDQPGNVSCIQYGRDGNLTCTWDKGRLTHIETTSVVQLTNETECLSFAEESMNPKYGSLNLTKLNFESNYTAVVTASNRLGNASSLPFTFMLIDIVKPHSPTDILVKFDNVSATNCTVLWQDQQQTQSFRLRYRPVNSHSWNMVETLNSTRYNLHDLKPHTEYEFQACCKFHPSRGIWSDWSTFRIQTPEAVPSGLLDVWYIRQDMDSQTQNITLFWKVMSKSEARGKILHYTLTFQALNQKSPRMTDVNITTQTHYTRVLPKVDYNIMVYAHNSKGNSPPTSIITDLSILDLPPPQSISVKPMGNNSILVIWEPPIESTAFINGYIVEWAKTRSPEPHLNWIKFPASNLSTIISENVKHDVCYDINVFALYRNRAGQVASARGYSKQEAPSAGPQVYTAVKGDGVWVSWEEIPGHQQMDCIASYNIYLQKKNSEEGPKVYVIHKETSRNSFLIKNLQRGVNYVLWMTASTVAGESPKGNEELVYLESASEWIIVSAACIFFGISACICFVQSVQKALCSFLSVLVPQWYRKAIPDPANSTWAKKYSSVEDELNVHSNQFLSYFSSFEEPETIEVEEVFIKREPVAFKDIPIFSYIKNSEGHDWETIENSFKKQESTEKNSEYKPLALSTPDDVVSYKCRLPYLYKKVVLEETEQIQTVSEYLTNPLTDMTVNYLPSNILPPIMDKNEEGNEFECKSFSIFPTTPLLMPMFSCGGKLTLDTVKIDCNSFTN</sequence>
<dbReference type="InterPro" id="IPR003529">
    <property type="entry name" value="Hematopoietin_rcpt_Gp130_CS"/>
</dbReference>
<dbReference type="OrthoDB" id="10005435at2759"/>
<dbReference type="SMART" id="SM00060">
    <property type="entry name" value="FN3"/>
    <property type="match status" value="5"/>
</dbReference>
<evidence type="ECO:0000256" key="7">
    <source>
        <dbReference type="ARBA" id="ARBA00023136"/>
    </source>
</evidence>
<dbReference type="PROSITE" id="PS01353">
    <property type="entry name" value="HEMATOPO_REC_L_F2"/>
    <property type="match status" value="1"/>
</dbReference>
<dbReference type="SUPFAM" id="SSF49265">
    <property type="entry name" value="Fibronectin type III"/>
    <property type="match status" value="3"/>
</dbReference>